<feature type="non-terminal residue" evidence="1">
    <location>
        <position position="108"/>
    </location>
</feature>
<feature type="non-terminal residue" evidence="1">
    <location>
        <position position="1"/>
    </location>
</feature>
<dbReference type="EMBL" id="OZ243562">
    <property type="protein sequence ID" value="CAN0498381.1"/>
    <property type="molecule type" value="Genomic_DNA"/>
</dbReference>
<evidence type="ECO:0000313" key="2">
    <source>
        <dbReference type="Proteomes" id="UP001162501"/>
    </source>
</evidence>
<reference evidence="1" key="1">
    <citation type="submission" date="2025-03" db="EMBL/GenBank/DDBJ databases">
        <authorList>
            <consortium name="ELIXIR-Norway"/>
            <consortium name="Elixir Norway"/>
        </authorList>
    </citation>
    <scope>NUCLEOTIDE SEQUENCE</scope>
</reference>
<gene>
    <name evidence="1" type="ORF">MRATA1EN22A_LOCUS22080</name>
</gene>
<protein>
    <submittedName>
        <fullName evidence="1">Uncharacterized protein</fullName>
    </submittedName>
</protein>
<sequence length="108" mass="12707">KEKGKQEGDKRGSEWRRRGRKKDSEKTKRRAVSGRERDVISKGREVQDEVQDVGENSSVWEKEEEEMGERREIGNGNKRKQHMHDLEEKPTRESGSSVELEQWGRSQK</sequence>
<evidence type="ECO:0000313" key="1">
    <source>
        <dbReference type="EMBL" id="CAN0498381.1"/>
    </source>
</evidence>
<accession>A0ACB1MJ99</accession>
<name>A0ACB1MJ99_RANTA</name>
<organism evidence="1 2">
    <name type="scientific">Rangifer tarandus platyrhynchus</name>
    <name type="common">Svalbard reindeer</name>
    <dbReference type="NCBI Taxonomy" id="3082113"/>
    <lineage>
        <taxon>Eukaryota</taxon>
        <taxon>Metazoa</taxon>
        <taxon>Chordata</taxon>
        <taxon>Craniata</taxon>
        <taxon>Vertebrata</taxon>
        <taxon>Euteleostomi</taxon>
        <taxon>Mammalia</taxon>
        <taxon>Eutheria</taxon>
        <taxon>Laurasiatheria</taxon>
        <taxon>Artiodactyla</taxon>
        <taxon>Ruminantia</taxon>
        <taxon>Pecora</taxon>
        <taxon>Cervidae</taxon>
        <taxon>Odocoileinae</taxon>
        <taxon>Rangifer</taxon>
    </lineage>
</organism>
<proteinExistence type="predicted"/>
<dbReference type="Proteomes" id="UP001162501">
    <property type="component" value="Chromosome 34"/>
</dbReference>